<reference evidence="1 2" key="1">
    <citation type="journal article" date="2016" name="Mol. Biol. Evol.">
        <title>Comparative Genomics of Early-Diverging Mushroom-Forming Fungi Provides Insights into the Origins of Lignocellulose Decay Capabilities.</title>
        <authorList>
            <person name="Nagy L.G."/>
            <person name="Riley R."/>
            <person name="Tritt A."/>
            <person name="Adam C."/>
            <person name="Daum C."/>
            <person name="Floudas D."/>
            <person name="Sun H."/>
            <person name="Yadav J.S."/>
            <person name="Pangilinan J."/>
            <person name="Larsson K.H."/>
            <person name="Matsuura K."/>
            <person name="Barry K."/>
            <person name="Labutti K."/>
            <person name="Kuo R."/>
            <person name="Ohm R.A."/>
            <person name="Bhattacharya S.S."/>
            <person name="Shirouzu T."/>
            <person name="Yoshinaga Y."/>
            <person name="Martin F.M."/>
            <person name="Grigoriev I.V."/>
            <person name="Hibbett D.S."/>
        </authorList>
    </citation>
    <scope>NUCLEOTIDE SEQUENCE [LARGE SCALE GENOMIC DNA]</scope>
    <source>
        <strain evidence="1 2">93-53</strain>
    </source>
</reference>
<dbReference type="Proteomes" id="UP000076871">
    <property type="component" value="Unassembled WGS sequence"/>
</dbReference>
<dbReference type="EMBL" id="KV427632">
    <property type="protein sequence ID" value="KZT05173.1"/>
    <property type="molecule type" value="Genomic_DNA"/>
</dbReference>
<sequence length="242" mass="28434">QYRGTNGFQNPAHHCVQGQVPLYDVVERHRLAEAVLEIKGSYFLDLEVLKEMNERPKTAAGVTEYIEELQKWHEEDMQVLLEWQADDYWKDAEDRYHSYDDNMHDSNIDSFHRAARGQNTPMFNAFDDAVFSFEYADLRTLEALCRECDALAAEKDEVHHQRDSKFLANITEYHSIINKSIQLHITRFLMVDSFRKKQMQTDFNWVWQQVMNLVGEYEKNIQELASDAEALDHSVKGQWPAV</sequence>
<accession>A0A165DM05</accession>
<dbReference type="InParanoid" id="A0A165DM05"/>
<dbReference type="STRING" id="1314785.A0A165DM05"/>
<dbReference type="GeneID" id="63826246"/>
<organism evidence="1 2">
    <name type="scientific">Laetiporus sulphureus 93-53</name>
    <dbReference type="NCBI Taxonomy" id="1314785"/>
    <lineage>
        <taxon>Eukaryota</taxon>
        <taxon>Fungi</taxon>
        <taxon>Dikarya</taxon>
        <taxon>Basidiomycota</taxon>
        <taxon>Agaricomycotina</taxon>
        <taxon>Agaricomycetes</taxon>
        <taxon>Polyporales</taxon>
        <taxon>Laetiporus</taxon>
    </lineage>
</organism>
<dbReference type="AlphaFoldDB" id="A0A165DM05"/>
<name>A0A165DM05_9APHY</name>
<evidence type="ECO:0000313" key="2">
    <source>
        <dbReference type="Proteomes" id="UP000076871"/>
    </source>
</evidence>
<protein>
    <submittedName>
        <fullName evidence="1">Uncharacterized protein</fullName>
    </submittedName>
</protein>
<dbReference type="RefSeq" id="XP_040762913.1">
    <property type="nucleotide sequence ID" value="XM_040909217.1"/>
</dbReference>
<proteinExistence type="predicted"/>
<feature type="non-terminal residue" evidence="1">
    <location>
        <position position="1"/>
    </location>
</feature>
<dbReference type="OrthoDB" id="3058840at2759"/>
<keyword evidence="2" id="KW-1185">Reference proteome</keyword>
<gene>
    <name evidence="1" type="ORF">LAESUDRAFT_727424</name>
</gene>
<evidence type="ECO:0000313" key="1">
    <source>
        <dbReference type="EMBL" id="KZT05173.1"/>
    </source>
</evidence>